<dbReference type="InterPro" id="IPR001469">
    <property type="entry name" value="ATP_synth_F1_dsu/esu"/>
</dbReference>
<comment type="similarity">
    <text evidence="2 8 9">Belongs to the ATPase epsilon chain family.</text>
</comment>
<dbReference type="CDD" id="cd12152">
    <property type="entry name" value="F1-ATPase_delta"/>
    <property type="match status" value="1"/>
</dbReference>
<protein>
    <recommendedName>
        <fullName evidence="8">ATP synthase epsilon chain</fullName>
    </recommendedName>
    <alternativeName>
        <fullName evidence="8">ATP synthase F1 sector epsilon subunit</fullName>
    </alternativeName>
    <alternativeName>
        <fullName evidence="8">F-ATPase epsilon subunit</fullName>
    </alternativeName>
</protein>
<evidence type="ECO:0000256" key="9">
    <source>
        <dbReference type="RuleBase" id="RU003656"/>
    </source>
</evidence>
<dbReference type="Pfam" id="PF02823">
    <property type="entry name" value="ATP-synt_DE_N"/>
    <property type="match status" value="1"/>
</dbReference>
<sequence>MHVRIVCPESLAFEGEAAFVALPSTDGELGVLPRHASEICTIQAGYVRVSDTEMGTASHVFAVSGGYAEITEDEVVILAERAADVSVVDHAELQAKVEGFEDQLSNLSEDDAHRAYLYNEIAWCKLLLATK</sequence>
<reference evidence="12" key="1">
    <citation type="submission" date="2023-06" db="EMBL/GenBank/DDBJ databases">
        <title>Identification and characterization of horizontal gene transfer across gut microbiota members of farm animals based on homology search.</title>
        <authorList>
            <person name="Zeman M."/>
            <person name="Kubasova T."/>
            <person name="Jahodarova E."/>
            <person name="Nykrynova M."/>
            <person name="Rychlik I."/>
        </authorList>
    </citation>
    <scope>NUCLEOTIDE SEQUENCE [LARGE SCALE GENOMIC DNA]</scope>
    <source>
        <strain evidence="12">154_Feed</strain>
    </source>
</reference>
<name>A0ABT7VB35_9ACTN</name>
<keyword evidence="4 8" id="KW-0406">Ion transport</keyword>
<dbReference type="HAMAP" id="MF_00530">
    <property type="entry name" value="ATP_synth_epsil_bac"/>
    <property type="match status" value="1"/>
</dbReference>
<evidence type="ECO:0000256" key="4">
    <source>
        <dbReference type="ARBA" id="ARBA00023065"/>
    </source>
</evidence>
<dbReference type="RefSeq" id="WP_204673319.1">
    <property type="nucleotide sequence ID" value="NZ_JACJKQ010000018.1"/>
</dbReference>
<evidence type="ECO:0000256" key="3">
    <source>
        <dbReference type="ARBA" id="ARBA00022448"/>
    </source>
</evidence>
<dbReference type="Proteomes" id="UP001529421">
    <property type="component" value="Unassembled WGS sequence"/>
</dbReference>
<dbReference type="InterPro" id="IPR020546">
    <property type="entry name" value="ATP_synth_F1_dsu/esu_N"/>
</dbReference>
<keyword evidence="7 8" id="KW-0066">ATP synthesis</keyword>
<accession>A0ABT7VB35</accession>
<comment type="subunit">
    <text evidence="8 9">F-type ATPases have 2 components, CF(1) - the catalytic core - and CF(0) - the membrane proton channel. CF(1) has five subunits: alpha(3), beta(3), gamma(1), delta(1), epsilon(1). CF(0) has three main subunits: a, b and c.</text>
</comment>
<dbReference type="EMBL" id="JAUDDZ010000018">
    <property type="protein sequence ID" value="MDM8275712.1"/>
    <property type="molecule type" value="Genomic_DNA"/>
</dbReference>
<evidence type="ECO:0000313" key="11">
    <source>
        <dbReference type="EMBL" id="MDM8275712.1"/>
    </source>
</evidence>
<evidence type="ECO:0000256" key="6">
    <source>
        <dbReference type="ARBA" id="ARBA00023196"/>
    </source>
</evidence>
<keyword evidence="5 8" id="KW-0472">Membrane</keyword>
<evidence type="ECO:0000259" key="10">
    <source>
        <dbReference type="Pfam" id="PF02823"/>
    </source>
</evidence>
<keyword evidence="12" id="KW-1185">Reference proteome</keyword>
<keyword evidence="6 8" id="KW-0139">CF(1)</keyword>
<dbReference type="PANTHER" id="PTHR13822">
    <property type="entry name" value="ATP SYNTHASE DELTA/EPSILON CHAIN"/>
    <property type="match status" value="1"/>
</dbReference>
<gene>
    <name evidence="8 11" type="primary">atpC</name>
    <name evidence="11" type="ORF">QUW28_09445</name>
</gene>
<dbReference type="InterPro" id="IPR036771">
    <property type="entry name" value="ATPsynth_dsu/esu_N"/>
</dbReference>
<comment type="function">
    <text evidence="8">Produces ATP from ADP in the presence of a proton gradient across the membrane.</text>
</comment>
<organism evidence="11 12">
    <name type="scientific">Enorma phocaeensis</name>
    <dbReference type="NCBI Taxonomy" id="1871019"/>
    <lineage>
        <taxon>Bacteria</taxon>
        <taxon>Bacillati</taxon>
        <taxon>Actinomycetota</taxon>
        <taxon>Coriobacteriia</taxon>
        <taxon>Coriobacteriales</taxon>
        <taxon>Coriobacteriaceae</taxon>
        <taxon>Enorma</taxon>
    </lineage>
</organism>
<evidence type="ECO:0000256" key="1">
    <source>
        <dbReference type="ARBA" id="ARBA00004184"/>
    </source>
</evidence>
<keyword evidence="3 8" id="KW-0813">Transport</keyword>
<evidence type="ECO:0000256" key="7">
    <source>
        <dbReference type="ARBA" id="ARBA00023310"/>
    </source>
</evidence>
<dbReference type="Gene3D" id="2.60.15.10">
    <property type="entry name" value="F0F1 ATP synthase delta/epsilon subunit, N-terminal"/>
    <property type="match status" value="1"/>
</dbReference>
<reference evidence="11 12" key="2">
    <citation type="submission" date="2023-06" db="EMBL/GenBank/DDBJ databases">
        <authorList>
            <person name="Zeman M."/>
            <person name="Kubasova T."/>
            <person name="Jahodarova E."/>
            <person name="Nykrynova M."/>
            <person name="Rychlik I."/>
        </authorList>
    </citation>
    <scope>NUCLEOTIDE SEQUENCE [LARGE SCALE GENOMIC DNA]</scope>
    <source>
        <strain evidence="11 12">154_Feed</strain>
    </source>
</reference>
<evidence type="ECO:0000256" key="8">
    <source>
        <dbReference type="HAMAP-Rule" id="MF_00530"/>
    </source>
</evidence>
<dbReference type="SUPFAM" id="SSF51344">
    <property type="entry name" value="Epsilon subunit of F1F0-ATP synthase N-terminal domain"/>
    <property type="match status" value="1"/>
</dbReference>
<comment type="caution">
    <text evidence="11">The sequence shown here is derived from an EMBL/GenBank/DDBJ whole genome shotgun (WGS) entry which is preliminary data.</text>
</comment>
<dbReference type="NCBIfam" id="TIGR01216">
    <property type="entry name" value="ATP_synt_epsi"/>
    <property type="match status" value="1"/>
</dbReference>
<evidence type="ECO:0000313" key="12">
    <source>
        <dbReference type="Proteomes" id="UP001529421"/>
    </source>
</evidence>
<proteinExistence type="inferred from homology"/>
<keyword evidence="8" id="KW-1003">Cell membrane</keyword>
<dbReference type="PANTHER" id="PTHR13822:SF10">
    <property type="entry name" value="ATP SYNTHASE EPSILON CHAIN, CHLOROPLASTIC"/>
    <property type="match status" value="1"/>
</dbReference>
<feature type="domain" description="ATP synthase F1 complex delta/epsilon subunit N-terminal" evidence="10">
    <location>
        <begin position="1"/>
        <end position="82"/>
    </location>
</feature>
<comment type="subcellular location">
    <subcellularLocation>
        <location evidence="8">Cell membrane</location>
        <topology evidence="8">Peripheral membrane protein</topology>
    </subcellularLocation>
    <subcellularLocation>
        <location evidence="1">Endomembrane system</location>
        <topology evidence="1">Peripheral membrane protein</topology>
    </subcellularLocation>
</comment>
<evidence type="ECO:0000256" key="2">
    <source>
        <dbReference type="ARBA" id="ARBA00005712"/>
    </source>
</evidence>
<evidence type="ECO:0000256" key="5">
    <source>
        <dbReference type="ARBA" id="ARBA00023136"/>
    </source>
</evidence>
<keyword evidence="8" id="KW-0375">Hydrogen ion transport</keyword>